<organism evidence="2 3">
    <name type="scientific">Eiseniibacteriota bacterium</name>
    <dbReference type="NCBI Taxonomy" id="2212470"/>
    <lineage>
        <taxon>Bacteria</taxon>
        <taxon>Candidatus Eiseniibacteriota</taxon>
    </lineage>
</organism>
<dbReference type="AlphaFoldDB" id="A0A956NHF9"/>
<protein>
    <submittedName>
        <fullName evidence="2">T9SS type A sorting domain-containing protein</fullName>
    </submittedName>
</protein>
<comment type="caution">
    <text evidence="2">The sequence shown here is derived from an EMBL/GenBank/DDBJ whole genome shotgun (WGS) entry which is preliminary data.</text>
</comment>
<evidence type="ECO:0000259" key="1">
    <source>
        <dbReference type="Pfam" id="PF18962"/>
    </source>
</evidence>
<reference evidence="2" key="1">
    <citation type="submission" date="2020-04" db="EMBL/GenBank/DDBJ databases">
        <authorList>
            <person name="Zhang T."/>
        </authorList>
    </citation>
    <scope>NUCLEOTIDE SEQUENCE</scope>
    <source>
        <strain evidence="2">HKST-UBA02</strain>
    </source>
</reference>
<dbReference type="InterPro" id="IPR026444">
    <property type="entry name" value="Secre_tail"/>
</dbReference>
<dbReference type="Pfam" id="PF18962">
    <property type="entry name" value="Por_Secre_tail"/>
    <property type="match status" value="1"/>
</dbReference>
<dbReference type="NCBIfam" id="TIGR04183">
    <property type="entry name" value="Por_Secre_tail"/>
    <property type="match status" value="1"/>
</dbReference>
<dbReference type="Proteomes" id="UP000739538">
    <property type="component" value="Unassembled WGS sequence"/>
</dbReference>
<gene>
    <name evidence="2" type="ORF">KDA27_26790</name>
</gene>
<evidence type="ECO:0000313" key="2">
    <source>
        <dbReference type="EMBL" id="MCA9759430.1"/>
    </source>
</evidence>
<dbReference type="EMBL" id="JAGQHS010000344">
    <property type="protein sequence ID" value="MCA9759430.1"/>
    <property type="molecule type" value="Genomic_DNA"/>
</dbReference>
<feature type="domain" description="Secretion system C-terminal sorting" evidence="1">
    <location>
        <begin position="405"/>
        <end position="481"/>
    </location>
</feature>
<sequence length="483" mass="52324">MQLPAITSTHFGMRHLLFSILLILPLLGPSIALGGEHAEPEGLLIRQDGEVAAIVWEGVASGEIEVHHEETTSDLEVSFLDADSIEFVLDVEDGFALYAELADSAAVDYAQTGDWTFTLTGVLEGITSMQVGVFHIDHVDWLSPDIEVHVEEEHAEPEGLVVRQDGEVAVVVWEGVASGEIEVFHEMTTSDLVVSFLDADSVEFVPEVGEGFALYAELADSAAVEYAQTGDWTYTLTGVQLGVTAMQVGIFHIDHLDWLSPDIEVHVEEEHAEAEGLVVRLDGVEQVRIFEGVVQGQLYVGEGVEFGPYEVSFLDEHGDEFQPEVEEGFSLSVDIDDPGILSYSQAGDWSMNLEGIVSGSAGLVIGIFHETHLDYESQVIPVSVGSPADVGNSSAPLLTALSTPFPNPVSNGTTLRLQLAKPSQVQLGVFDTTGRLVEQVFSGTMQAGERAIDWTPGRLPSGTYFVRMVTPDRTLTTRMVVTR</sequence>
<dbReference type="Gene3D" id="2.60.40.4070">
    <property type="match status" value="1"/>
</dbReference>
<reference evidence="2" key="2">
    <citation type="journal article" date="2021" name="Microbiome">
        <title>Successional dynamics and alternative stable states in a saline activated sludge microbial community over 9 years.</title>
        <authorList>
            <person name="Wang Y."/>
            <person name="Ye J."/>
            <person name="Ju F."/>
            <person name="Liu L."/>
            <person name="Boyd J.A."/>
            <person name="Deng Y."/>
            <person name="Parks D.H."/>
            <person name="Jiang X."/>
            <person name="Yin X."/>
            <person name="Woodcroft B.J."/>
            <person name="Tyson G.W."/>
            <person name="Hugenholtz P."/>
            <person name="Polz M.F."/>
            <person name="Zhang T."/>
        </authorList>
    </citation>
    <scope>NUCLEOTIDE SEQUENCE</scope>
    <source>
        <strain evidence="2">HKST-UBA02</strain>
    </source>
</reference>
<evidence type="ECO:0000313" key="3">
    <source>
        <dbReference type="Proteomes" id="UP000739538"/>
    </source>
</evidence>
<name>A0A956NHF9_UNCEI</name>
<proteinExistence type="predicted"/>
<accession>A0A956NHF9</accession>